<feature type="region of interest" description="Disordered" evidence="1">
    <location>
        <begin position="1"/>
        <end position="39"/>
    </location>
</feature>
<sequence>MDQMHNAFHQIENRSRAAKTQDPNYSKPPSSPAPDLFDLKSKKRRGRYLELRWLIGVGVKIGHDGINV</sequence>
<evidence type="ECO:0000313" key="2">
    <source>
        <dbReference type="EMBL" id="KAF3485755.1"/>
    </source>
</evidence>
<evidence type="ECO:0000256" key="1">
    <source>
        <dbReference type="SAM" id="MobiDB-lite"/>
    </source>
</evidence>
<reference evidence="2" key="1">
    <citation type="submission" date="2019-12" db="EMBL/GenBank/DDBJ databases">
        <title>Genome sequencing and annotation of Brassica cretica.</title>
        <authorList>
            <person name="Studholme D.J."/>
            <person name="Sarris P."/>
        </authorList>
    </citation>
    <scope>NUCLEOTIDE SEQUENCE</scope>
    <source>
        <strain evidence="2">PFS-109/04</strain>
        <tissue evidence="2">Leaf</tissue>
    </source>
</reference>
<evidence type="ECO:0000313" key="3">
    <source>
        <dbReference type="Proteomes" id="UP000712600"/>
    </source>
</evidence>
<dbReference type="Proteomes" id="UP000712600">
    <property type="component" value="Unassembled WGS sequence"/>
</dbReference>
<accession>A0A8S9MPF4</accession>
<proteinExistence type="predicted"/>
<protein>
    <submittedName>
        <fullName evidence="2">Uncharacterized protein</fullName>
    </submittedName>
</protein>
<dbReference type="EMBL" id="QGKX02002183">
    <property type="protein sequence ID" value="KAF3485755.1"/>
    <property type="molecule type" value="Genomic_DNA"/>
</dbReference>
<dbReference type="AlphaFoldDB" id="A0A8S9MPF4"/>
<comment type="caution">
    <text evidence="2">The sequence shown here is derived from an EMBL/GenBank/DDBJ whole genome shotgun (WGS) entry which is preliminary data.</text>
</comment>
<gene>
    <name evidence="2" type="ORF">F2Q69_00053569</name>
</gene>
<name>A0A8S9MPF4_BRACR</name>
<organism evidence="2 3">
    <name type="scientific">Brassica cretica</name>
    <name type="common">Mustard</name>
    <dbReference type="NCBI Taxonomy" id="69181"/>
    <lineage>
        <taxon>Eukaryota</taxon>
        <taxon>Viridiplantae</taxon>
        <taxon>Streptophyta</taxon>
        <taxon>Embryophyta</taxon>
        <taxon>Tracheophyta</taxon>
        <taxon>Spermatophyta</taxon>
        <taxon>Magnoliopsida</taxon>
        <taxon>eudicotyledons</taxon>
        <taxon>Gunneridae</taxon>
        <taxon>Pentapetalae</taxon>
        <taxon>rosids</taxon>
        <taxon>malvids</taxon>
        <taxon>Brassicales</taxon>
        <taxon>Brassicaceae</taxon>
        <taxon>Brassiceae</taxon>
        <taxon>Brassica</taxon>
    </lineage>
</organism>